<evidence type="ECO:0000313" key="2">
    <source>
        <dbReference type="Proteomes" id="UP000229315"/>
    </source>
</evidence>
<name>A0A2H0UFA3_9BACT</name>
<protein>
    <submittedName>
        <fullName evidence="1">Uncharacterized protein</fullName>
    </submittedName>
</protein>
<reference evidence="2" key="1">
    <citation type="submission" date="2017-09" db="EMBL/GenBank/DDBJ databases">
        <title>Depth-based differentiation of microbial function through sediment-hosted aquifers and enrichment of novel symbionts in the deep terrestrial subsurface.</title>
        <authorList>
            <person name="Probst A.J."/>
            <person name="Ladd B."/>
            <person name="Jarett J.K."/>
            <person name="Geller-Mcgrath D.E."/>
            <person name="Sieber C.M.K."/>
            <person name="Emerson J.B."/>
            <person name="Anantharaman K."/>
            <person name="Thomas B.C."/>
            <person name="Malmstrom R."/>
            <person name="Stieglmeier M."/>
            <person name="Klingl A."/>
            <person name="Woyke T."/>
            <person name="Ryan C.M."/>
            <person name="Banfield J.F."/>
        </authorList>
    </citation>
    <scope>NUCLEOTIDE SEQUENCE [LARGE SCALE GENOMIC DNA]</scope>
</reference>
<sequence length="242" mass="26680">MLNLVALYKLISLYMGIESKPERRKSRRGLVAKSLAGALVATSPAVGTAEAQGNSFPSYEESVCRESEPLLPVEELITLARGGFGRVQMLGAQQPINQLHLLGENELEAIQEKLRGCSSTSRLVEDSYREVLAYIALIRDARRGRNGTREDLDNLFNGTASNVNRGAGGSIYSNIYTSMGIDIPAINQACSRLESIIERRYREALSRGESAERAAEIAFNFANRELQRLGLINTERRLAANF</sequence>
<proteinExistence type="predicted"/>
<accession>A0A2H0UFA3</accession>
<dbReference type="AlphaFoldDB" id="A0A2H0UFA3"/>
<dbReference type="Proteomes" id="UP000229315">
    <property type="component" value="Unassembled WGS sequence"/>
</dbReference>
<organism evidence="1 2">
    <name type="scientific">Candidatus Kaiserbacteria bacterium CG10_big_fil_rev_8_21_14_0_10_45_20</name>
    <dbReference type="NCBI Taxonomy" id="1974607"/>
    <lineage>
        <taxon>Bacteria</taxon>
        <taxon>Candidatus Kaiseribacteriota</taxon>
    </lineage>
</organism>
<gene>
    <name evidence="1" type="ORF">COU15_02825</name>
</gene>
<comment type="caution">
    <text evidence="1">The sequence shown here is derived from an EMBL/GenBank/DDBJ whole genome shotgun (WGS) entry which is preliminary data.</text>
</comment>
<dbReference type="EMBL" id="PFBH01000016">
    <property type="protein sequence ID" value="PIR85082.1"/>
    <property type="molecule type" value="Genomic_DNA"/>
</dbReference>
<evidence type="ECO:0000313" key="1">
    <source>
        <dbReference type="EMBL" id="PIR85082.1"/>
    </source>
</evidence>